<dbReference type="Proteomes" id="UP000015105">
    <property type="component" value="Chromosome 3D"/>
</dbReference>
<feature type="region of interest" description="Disordered" evidence="1">
    <location>
        <begin position="21"/>
        <end position="61"/>
    </location>
</feature>
<keyword evidence="3" id="KW-1185">Reference proteome</keyword>
<evidence type="ECO:0000313" key="3">
    <source>
        <dbReference type="Proteomes" id="UP000015105"/>
    </source>
</evidence>
<dbReference type="Gramene" id="AET3Gv20616600.4">
    <property type="protein sequence ID" value="AET3Gv20616600.4"/>
    <property type="gene ID" value="AET3Gv20616600"/>
</dbReference>
<dbReference type="EnsemblPlants" id="AET3Gv20616600.3">
    <property type="protein sequence ID" value="AET3Gv20616600.3"/>
    <property type="gene ID" value="AET3Gv20616600"/>
</dbReference>
<dbReference type="Gramene" id="AET3Gv20616600.3">
    <property type="protein sequence ID" value="AET3Gv20616600.3"/>
    <property type="gene ID" value="AET3Gv20616600"/>
</dbReference>
<dbReference type="EnsemblPlants" id="AET3Gv20616600.7">
    <property type="protein sequence ID" value="AET3Gv20616600.7"/>
    <property type="gene ID" value="AET3Gv20616600"/>
</dbReference>
<accession>A0A453F9S6</accession>
<dbReference type="AlphaFoldDB" id="A0A453F9S6"/>
<dbReference type="EnsemblPlants" id="AET3Gv20616600.4">
    <property type="protein sequence ID" value="AET3Gv20616600.4"/>
    <property type="gene ID" value="AET3Gv20616600"/>
</dbReference>
<reference evidence="2" key="3">
    <citation type="journal article" date="2017" name="Nature">
        <title>Genome sequence of the progenitor of the wheat D genome Aegilops tauschii.</title>
        <authorList>
            <person name="Luo M.C."/>
            <person name="Gu Y.Q."/>
            <person name="Puiu D."/>
            <person name="Wang H."/>
            <person name="Twardziok S.O."/>
            <person name="Deal K.R."/>
            <person name="Huo N."/>
            <person name="Zhu T."/>
            <person name="Wang L."/>
            <person name="Wang Y."/>
            <person name="McGuire P.E."/>
            <person name="Liu S."/>
            <person name="Long H."/>
            <person name="Ramasamy R.K."/>
            <person name="Rodriguez J.C."/>
            <person name="Van S.L."/>
            <person name="Yuan L."/>
            <person name="Wang Z."/>
            <person name="Xia Z."/>
            <person name="Xiao L."/>
            <person name="Anderson O.D."/>
            <person name="Ouyang S."/>
            <person name="Liang Y."/>
            <person name="Zimin A.V."/>
            <person name="Pertea G."/>
            <person name="Qi P."/>
            <person name="Bennetzen J.L."/>
            <person name="Dai X."/>
            <person name="Dawson M.W."/>
            <person name="Muller H.G."/>
            <person name="Kugler K."/>
            <person name="Rivarola-Duarte L."/>
            <person name="Spannagl M."/>
            <person name="Mayer K.F.X."/>
            <person name="Lu F.H."/>
            <person name="Bevan M.W."/>
            <person name="Leroy P."/>
            <person name="Li P."/>
            <person name="You F.M."/>
            <person name="Sun Q."/>
            <person name="Liu Z."/>
            <person name="Lyons E."/>
            <person name="Wicker T."/>
            <person name="Salzberg S.L."/>
            <person name="Devos K.M."/>
            <person name="Dvorak J."/>
        </authorList>
    </citation>
    <scope>NUCLEOTIDE SEQUENCE [LARGE SCALE GENOMIC DNA]</scope>
    <source>
        <strain evidence="2">cv. AL8/78</strain>
    </source>
</reference>
<evidence type="ECO:0000256" key="1">
    <source>
        <dbReference type="SAM" id="MobiDB-lite"/>
    </source>
</evidence>
<dbReference type="EnsemblPlants" id="AET3Gv20616600.8">
    <property type="protein sequence ID" value="AET3Gv20616600.8"/>
    <property type="gene ID" value="AET3Gv20616600"/>
</dbReference>
<dbReference type="Gramene" id="AET3Gv20616600.6">
    <property type="protein sequence ID" value="AET3Gv20616600.6"/>
    <property type="gene ID" value="AET3Gv20616600"/>
</dbReference>
<reference evidence="3" key="1">
    <citation type="journal article" date="2014" name="Science">
        <title>Ancient hybridizations among the ancestral genomes of bread wheat.</title>
        <authorList>
            <consortium name="International Wheat Genome Sequencing Consortium,"/>
            <person name="Marcussen T."/>
            <person name="Sandve S.R."/>
            <person name="Heier L."/>
            <person name="Spannagl M."/>
            <person name="Pfeifer M."/>
            <person name="Jakobsen K.S."/>
            <person name="Wulff B.B."/>
            <person name="Steuernagel B."/>
            <person name="Mayer K.F."/>
            <person name="Olsen O.A."/>
        </authorList>
    </citation>
    <scope>NUCLEOTIDE SEQUENCE [LARGE SCALE GENOMIC DNA]</scope>
    <source>
        <strain evidence="3">cv. AL8/78</strain>
    </source>
</reference>
<evidence type="ECO:0000313" key="2">
    <source>
        <dbReference type="EnsemblPlants" id="AET3Gv20616600.3"/>
    </source>
</evidence>
<organism evidence="2 3">
    <name type="scientific">Aegilops tauschii subsp. strangulata</name>
    <name type="common">Goatgrass</name>
    <dbReference type="NCBI Taxonomy" id="200361"/>
    <lineage>
        <taxon>Eukaryota</taxon>
        <taxon>Viridiplantae</taxon>
        <taxon>Streptophyta</taxon>
        <taxon>Embryophyta</taxon>
        <taxon>Tracheophyta</taxon>
        <taxon>Spermatophyta</taxon>
        <taxon>Magnoliopsida</taxon>
        <taxon>Liliopsida</taxon>
        <taxon>Poales</taxon>
        <taxon>Poaceae</taxon>
        <taxon>BOP clade</taxon>
        <taxon>Pooideae</taxon>
        <taxon>Triticodae</taxon>
        <taxon>Triticeae</taxon>
        <taxon>Triticinae</taxon>
        <taxon>Aegilops</taxon>
    </lineage>
</organism>
<proteinExistence type="predicted"/>
<reference evidence="2" key="4">
    <citation type="submission" date="2019-03" db="UniProtKB">
        <authorList>
            <consortium name="EnsemblPlants"/>
        </authorList>
    </citation>
    <scope>IDENTIFICATION</scope>
</reference>
<dbReference type="EnsemblPlants" id="AET3Gv20616600.2">
    <property type="protein sequence ID" value="AET3Gv20616600.2"/>
    <property type="gene ID" value="AET3Gv20616600"/>
</dbReference>
<dbReference type="Gramene" id="AET3Gv20616600.2">
    <property type="protein sequence ID" value="AET3Gv20616600.2"/>
    <property type="gene ID" value="AET3Gv20616600"/>
</dbReference>
<dbReference type="Gramene" id="AET3Gv20616600.8">
    <property type="protein sequence ID" value="AET3Gv20616600.8"/>
    <property type="gene ID" value="AET3Gv20616600"/>
</dbReference>
<sequence length="144" mass="15688">MLTTGKRCFATIQRATDLPCTANNTAGRTSKNVGDVEDASGWRSSVRKRLQHHHTKDGSKLAAGDKIHAHISCTDAESNITLQIDDLASSLAQLHLGPATPSIAVYETNQPPSEVTLWPPQRIERRGWLQVRRASSGHRINAAS</sequence>
<feature type="compositionally biased region" description="Polar residues" evidence="1">
    <location>
        <begin position="21"/>
        <end position="32"/>
    </location>
</feature>
<dbReference type="Gramene" id="AET3Gv20616600.7">
    <property type="protein sequence ID" value="AET3Gv20616600.7"/>
    <property type="gene ID" value="AET3Gv20616600"/>
</dbReference>
<protein>
    <submittedName>
        <fullName evidence="2">Uncharacterized protein</fullName>
    </submittedName>
</protein>
<name>A0A453F9S6_AEGTS</name>
<reference evidence="2" key="5">
    <citation type="journal article" date="2021" name="G3 (Bethesda)">
        <title>Aegilops tauschii genome assembly Aet v5.0 features greater sequence contiguity and improved annotation.</title>
        <authorList>
            <person name="Wang L."/>
            <person name="Zhu T."/>
            <person name="Rodriguez J.C."/>
            <person name="Deal K.R."/>
            <person name="Dubcovsky J."/>
            <person name="McGuire P.E."/>
            <person name="Lux T."/>
            <person name="Spannagl M."/>
            <person name="Mayer K.F.X."/>
            <person name="Baldrich P."/>
            <person name="Meyers B.C."/>
            <person name="Huo N."/>
            <person name="Gu Y.Q."/>
            <person name="Zhou H."/>
            <person name="Devos K.M."/>
            <person name="Bennetzen J.L."/>
            <person name="Unver T."/>
            <person name="Budak H."/>
            <person name="Gulick P.J."/>
            <person name="Galiba G."/>
            <person name="Kalapos B."/>
            <person name="Nelson D.R."/>
            <person name="Li P."/>
            <person name="You F.M."/>
            <person name="Luo M.C."/>
            <person name="Dvorak J."/>
        </authorList>
    </citation>
    <scope>NUCLEOTIDE SEQUENCE [LARGE SCALE GENOMIC DNA]</scope>
    <source>
        <strain evidence="2">cv. AL8/78</strain>
    </source>
</reference>
<reference evidence="3" key="2">
    <citation type="journal article" date="2017" name="Nat. Plants">
        <title>The Aegilops tauschii genome reveals multiple impacts of transposons.</title>
        <authorList>
            <person name="Zhao G."/>
            <person name="Zou C."/>
            <person name="Li K."/>
            <person name="Wang K."/>
            <person name="Li T."/>
            <person name="Gao L."/>
            <person name="Zhang X."/>
            <person name="Wang H."/>
            <person name="Yang Z."/>
            <person name="Liu X."/>
            <person name="Jiang W."/>
            <person name="Mao L."/>
            <person name="Kong X."/>
            <person name="Jiao Y."/>
            <person name="Jia J."/>
        </authorList>
    </citation>
    <scope>NUCLEOTIDE SEQUENCE [LARGE SCALE GENOMIC DNA]</scope>
    <source>
        <strain evidence="3">cv. AL8/78</strain>
    </source>
</reference>
<feature type="compositionally biased region" description="Basic residues" evidence="1">
    <location>
        <begin position="45"/>
        <end position="55"/>
    </location>
</feature>
<dbReference type="EnsemblPlants" id="AET3Gv20616600.6">
    <property type="protein sequence ID" value="AET3Gv20616600.6"/>
    <property type="gene ID" value="AET3Gv20616600"/>
</dbReference>